<dbReference type="STRING" id="1544413.Clow_00565"/>
<evidence type="ECO:0000256" key="2">
    <source>
        <dbReference type="ARBA" id="ARBA00022670"/>
    </source>
</evidence>
<dbReference type="InterPro" id="IPR051794">
    <property type="entry name" value="PG_Endopeptidase_C40"/>
</dbReference>
<evidence type="ECO:0000313" key="8">
    <source>
        <dbReference type="Proteomes" id="UP000050488"/>
    </source>
</evidence>
<feature type="compositionally biased region" description="Low complexity" evidence="5">
    <location>
        <begin position="144"/>
        <end position="159"/>
    </location>
</feature>
<reference evidence="7 8" key="1">
    <citation type="submission" date="2015-10" db="EMBL/GenBank/DDBJ databases">
        <title>Corynebacteirum lowii and Corynebacterium oculi species nova, derived from human clinical disease and and emended description of Corynebacterium mastiditis.</title>
        <authorList>
            <person name="Bernard K."/>
            <person name="Pacheco A.L."/>
            <person name="Mcdougall C."/>
            <person name="Burtx T."/>
            <person name="Weibe D."/>
            <person name="Tyler S."/>
            <person name="Olson A.B."/>
            <person name="Cnockaert M."/>
            <person name="Eguchi H."/>
            <person name="Kuwahara T."/>
            <person name="Nakayama-Imaohji H."/>
            <person name="Boudewijins M."/>
            <person name="Van Hoecke F."/>
            <person name="Bernier A.-M."/>
            <person name="Vandamme P."/>
        </authorList>
    </citation>
    <scope>NUCLEOTIDE SEQUENCE [LARGE SCALE GENOMIC DNA]</scope>
    <source>
        <strain evidence="7 8">NML 130206</strain>
    </source>
</reference>
<feature type="compositionally biased region" description="Pro residues" evidence="5">
    <location>
        <begin position="160"/>
        <end position="173"/>
    </location>
</feature>
<evidence type="ECO:0000256" key="5">
    <source>
        <dbReference type="SAM" id="MobiDB-lite"/>
    </source>
</evidence>
<dbReference type="SUPFAM" id="SSF54001">
    <property type="entry name" value="Cysteine proteinases"/>
    <property type="match status" value="1"/>
</dbReference>
<evidence type="ECO:0000313" key="7">
    <source>
        <dbReference type="EMBL" id="KQB87506.1"/>
    </source>
</evidence>
<keyword evidence="3 7" id="KW-0378">Hydrolase</keyword>
<comment type="similarity">
    <text evidence="1">Belongs to the peptidase C40 family.</text>
</comment>
<evidence type="ECO:0000256" key="4">
    <source>
        <dbReference type="ARBA" id="ARBA00022807"/>
    </source>
</evidence>
<gene>
    <name evidence="7" type="ORF">Clow_00565</name>
</gene>
<dbReference type="InterPro" id="IPR038765">
    <property type="entry name" value="Papain-like_cys_pep_sf"/>
</dbReference>
<evidence type="ECO:0000259" key="6">
    <source>
        <dbReference type="PROSITE" id="PS51935"/>
    </source>
</evidence>
<dbReference type="AlphaFoldDB" id="A0A0N8W0S4"/>
<feature type="compositionally biased region" description="Low complexity" evidence="5">
    <location>
        <begin position="174"/>
        <end position="185"/>
    </location>
</feature>
<proteinExistence type="inferred from homology"/>
<evidence type="ECO:0000256" key="1">
    <source>
        <dbReference type="ARBA" id="ARBA00007074"/>
    </source>
</evidence>
<dbReference type="PANTHER" id="PTHR47359:SF3">
    <property type="entry name" value="NLP_P60 DOMAIN-CONTAINING PROTEIN-RELATED"/>
    <property type="match status" value="1"/>
</dbReference>
<dbReference type="OrthoDB" id="5177647at2"/>
<accession>A0A0N8W0S4</accession>
<evidence type="ECO:0000256" key="3">
    <source>
        <dbReference type="ARBA" id="ARBA00022801"/>
    </source>
</evidence>
<protein>
    <submittedName>
        <fullName evidence="7">Putative endopeptidase</fullName>
        <ecNumber evidence="7">3.4.-.-</ecNumber>
    </submittedName>
</protein>
<name>A0A0N8W0S4_9CORY</name>
<dbReference type="GO" id="GO:0006508">
    <property type="term" value="P:proteolysis"/>
    <property type="evidence" value="ECO:0007669"/>
    <property type="project" value="UniProtKB-KW"/>
</dbReference>
<dbReference type="RefSeq" id="WP_055175865.1">
    <property type="nucleotide sequence ID" value="NZ_JAUSQY010000001.1"/>
</dbReference>
<keyword evidence="4" id="KW-0788">Thiol protease</keyword>
<dbReference type="Pfam" id="PF00877">
    <property type="entry name" value="NLPC_P60"/>
    <property type="match status" value="1"/>
</dbReference>
<sequence length="294" mass="31008">MIALLPYLSTLARLVPAPLPLPALREVPDLQAATPLGRYFRPDPFPLTDHAQALLRDRQRTLNLAGAGDHLIAAARGDLLRIALDLLNKIPLLAAQAAGGPAAWATLQAQARLWGEQALAAAQQRSTQLEADLAPVAAQLADTPEQPEAIPRAPEAQPAEAPPESTPTEPTPTEPSSSDPTGSGEQAVAAARSAIGTPYSWGGTTPEGFDCSGLTQWAWRQAGVELPRLAQDQAVGRPVDASELQPGDLAVWDGHVAMYSGNGMMIEAGDPVQENPVRTSNMGMTFQGFYRPTG</sequence>
<dbReference type="PANTHER" id="PTHR47359">
    <property type="entry name" value="PEPTIDOGLYCAN DL-ENDOPEPTIDASE CWLO"/>
    <property type="match status" value="1"/>
</dbReference>
<dbReference type="PROSITE" id="PS51935">
    <property type="entry name" value="NLPC_P60"/>
    <property type="match status" value="1"/>
</dbReference>
<feature type="domain" description="NlpC/P60" evidence="6">
    <location>
        <begin position="181"/>
        <end position="294"/>
    </location>
</feature>
<dbReference type="Gene3D" id="3.90.1720.10">
    <property type="entry name" value="endopeptidase domain like (from Nostoc punctiforme)"/>
    <property type="match status" value="1"/>
</dbReference>
<dbReference type="GO" id="GO:0008234">
    <property type="term" value="F:cysteine-type peptidase activity"/>
    <property type="evidence" value="ECO:0007669"/>
    <property type="project" value="UniProtKB-KW"/>
</dbReference>
<organism evidence="7 8">
    <name type="scientific">Corynebacterium lowii</name>
    <dbReference type="NCBI Taxonomy" id="1544413"/>
    <lineage>
        <taxon>Bacteria</taxon>
        <taxon>Bacillati</taxon>
        <taxon>Actinomycetota</taxon>
        <taxon>Actinomycetes</taxon>
        <taxon>Mycobacteriales</taxon>
        <taxon>Corynebacteriaceae</taxon>
        <taxon>Corynebacterium</taxon>
    </lineage>
</organism>
<keyword evidence="8" id="KW-1185">Reference proteome</keyword>
<comment type="caution">
    <text evidence="7">The sequence shown here is derived from an EMBL/GenBank/DDBJ whole genome shotgun (WGS) entry which is preliminary data.</text>
</comment>
<keyword evidence="2" id="KW-0645">Protease</keyword>
<dbReference type="Proteomes" id="UP000050488">
    <property type="component" value="Unassembled WGS sequence"/>
</dbReference>
<feature type="region of interest" description="Disordered" evidence="5">
    <location>
        <begin position="141"/>
        <end position="189"/>
    </location>
</feature>
<dbReference type="EC" id="3.4.-.-" evidence="7"/>
<dbReference type="EMBL" id="LKEV01000001">
    <property type="protein sequence ID" value="KQB87506.1"/>
    <property type="molecule type" value="Genomic_DNA"/>
</dbReference>
<dbReference type="InterPro" id="IPR000064">
    <property type="entry name" value="NLP_P60_dom"/>
</dbReference>
<dbReference type="PATRIC" id="fig|1544413.3.peg.569"/>